<keyword evidence="1" id="KW-0472">Membrane</keyword>
<gene>
    <name evidence="2" type="ORF">RM573_13405</name>
</gene>
<dbReference type="EMBL" id="JAVRIF010000008">
    <property type="protein sequence ID" value="MDT0604601.1"/>
    <property type="molecule type" value="Genomic_DNA"/>
</dbReference>
<keyword evidence="3" id="KW-1185">Reference proteome</keyword>
<evidence type="ECO:0000313" key="2">
    <source>
        <dbReference type="EMBL" id="MDT0604601.1"/>
    </source>
</evidence>
<keyword evidence="1" id="KW-1133">Transmembrane helix</keyword>
<evidence type="ECO:0000313" key="3">
    <source>
        <dbReference type="Proteomes" id="UP001266357"/>
    </source>
</evidence>
<reference evidence="2 3" key="1">
    <citation type="submission" date="2023-09" db="EMBL/GenBank/DDBJ databases">
        <authorList>
            <person name="Rey-Velasco X."/>
        </authorList>
    </citation>
    <scope>NUCLEOTIDE SEQUENCE [LARGE SCALE GENOMIC DNA]</scope>
    <source>
        <strain evidence="2 3">W431</strain>
    </source>
</reference>
<feature type="transmembrane region" description="Helical" evidence="1">
    <location>
        <begin position="44"/>
        <end position="63"/>
    </location>
</feature>
<name>A0ABU3A357_9GAMM</name>
<proteinExistence type="predicted"/>
<protein>
    <submittedName>
        <fullName evidence="2">Uncharacterized protein</fullName>
    </submittedName>
</protein>
<feature type="transmembrane region" description="Helical" evidence="1">
    <location>
        <begin position="12"/>
        <end position="32"/>
    </location>
</feature>
<accession>A0ABU3A357</accession>
<keyword evidence="1" id="KW-0812">Transmembrane</keyword>
<dbReference type="RefSeq" id="WP_311582999.1">
    <property type="nucleotide sequence ID" value="NZ_JAVRIF010000008.1"/>
</dbReference>
<dbReference type="Proteomes" id="UP001266357">
    <property type="component" value="Unassembled WGS sequence"/>
</dbReference>
<comment type="caution">
    <text evidence="2">The sequence shown here is derived from an EMBL/GenBank/DDBJ whole genome shotgun (WGS) entry which is preliminary data.</text>
</comment>
<evidence type="ECO:0000256" key="1">
    <source>
        <dbReference type="SAM" id="Phobius"/>
    </source>
</evidence>
<sequence>MNTPSPSKLLKIANSLMLLTAIITAIAVYFVYGIEEKLTMVQLIGGHITIMIMPALFKLSYVLRLISLRSAGIAE</sequence>
<organism evidence="2 3">
    <name type="scientific">Thalassotalea castellviae</name>
    <dbReference type="NCBI Taxonomy" id="3075612"/>
    <lineage>
        <taxon>Bacteria</taxon>
        <taxon>Pseudomonadati</taxon>
        <taxon>Pseudomonadota</taxon>
        <taxon>Gammaproteobacteria</taxon>
        <taxon>Alteromonadales</taxon>
        <taxon>Colwelliaceae</taxon>
        <taxon>Thalassotalea</taxon>
    </lineage>
</organism>